<dbReference type="AlphaFoldDB" id="A0A1I3Q2W4"/>
<name>A0A1I3Q2W4_9BACT</name>
<evidence type="ECO:0000256" key="1">
    <source>
        <dbReference type="SAM" id="Phobius"/>
    </source>
</evidence>
<sequence>MNKEAAHLLREVTFAVLPVSLIVCVLQLTLLHMPWDVFARFALGALFVGCGLFLFLLGVKIGLLPMGEMIGAELPKSGSVKYLVFMSFLLGTAITVAEPDVRVLAHQVDFVSAGLISRNILVFVVALSVGICVGGAVLRIVLGVPIVKVLVGGYAVILALSFFTPESFLPIAYDAGGVTTGPVTVPFIIALGLGTVGVLRGKNSFSDGFGLVGLASIGPVIGVMILGMIYG</sequence>
<dbReference type="InterPro" id="IPR011435">
    <property type="entry name" value="UmpAB"/>
</dbReference>
<reference evidence="3" key="1">
    <citation type="submission" date="2016-10" db="EMBL/GenBank/DDBJ databases">
        <authorList>
            <person name="Varghese N."/>
            <person name="Submissions S."/>
        </authorList>
    </citation>
    <scope>NUCLEOTIDE SEQUENCE [LARGE SCALE GENOMIC DNA]</scope>
    <source>
        <strain evidence="3">DSM 5918</strain>
    </source>
</reference>
<keyword evidence="1" id="KW-0472">Membrane</keyword>
<feature type="transmembrane region" description="Helical" evidence="1">
    <location>
        <begin position="37"/>
        <end position="59"/>
    </location>
</feature>
<feature type="transmembrane region" description="Helical" evidence="1">
    <location>
        <begin position="179"/>
        <end position="199"/>
    </location>
</feature>
<evidence type="ECO:0008006" key="4">
    <source>
        <dbReference type="Google" id="ProtNLM"/>
    </source>
</evidence>
<keyword evidence="3" id="KW-1185">Reference proteome</keyword>
<feature type="transmembrane region" description="Helical" evidence="1">
    <location>
        <begin position="80"/>
        <end position="97"/>
    </location>
</feature>
<organism evidence="2 3">
    <name type="scientific">Desulfomicrobium apsheronum</name>
    <dbReference type="NCBI Taxonomy" id="52560"/>
    <lineage>
        <taxon>Bacteria</taxon>
        <taxon>Pseudomonadati</taxon>
        <taxon>Thermodesulfobacteriota</taxon>
        <taxon>Desulfovibrionia</taxon>
        <taxon>Desulfovibrionales</taxon>
        <taxon>Desulfomicrobiaceae</taxon>
        <taxon>Desulfomicrobium</taxon>
    </lineage>
</organism>
<dbReference type="EMBL" id="FORX01000002">
    <property type="protein sequence ID" value="SFJ27781.1"/>
    <property type="molecule type" value="Genomic_DNA"/>
</dbReference>
<protein>
    <recommendedName>
        <fullName evidence="4">DUF1538 domain-containing protein</fullName>
    </recommendedName>
</protein>
<dbReference type="STRING" id="52560.SAMN04488082_102187"/>
<keyword evidence="1" id="KW-0812">Transmembrane</keyword>
<dbReference type="Pfam" id="PF07556">
    <property type="entry name" value="DUF1538"/>
    <property type="match status" value="1"/>
</dbReference>
<dbReference type="RefSeq" id="WP_092372657.1">
    <property type="nucleotide sequence ID" value="NZ_FORX01000002.1"/>
</dbReference>
<gene>
    <name evidence="2" type="ORF">SAMN04488082_102187</name>
</gene>
<proteinExistence type="predicted"/>
<feature type="transmembrane region" description="Helical" evidence="1">
    <location>
        <begin position="120"/>
        <end position="142"/>
    </location>
</feature>
<feature type="transmembrane region" description="Helical" evidence="1">
    <location>
        <begin position="149"/>
        <end position="173"/>
    </location>
</feature>
<feature type="transmembrane region" description="Helical" evidence="1">
    <location>
        <begin position="12"/>
        <end position="31"/>
    </location>
</feature>
<dbReference type="OrthoDB" id="1436654at2"/>
<accession>A0A1I3Q2W4</accession>
<evidence type="ECO:0000313" key="3">
    <source>
        <dbReference type="Proteomes" id="UP000198635"/>
    </source>
</evidence>
<dbReference type="Proteomes" id="UP000198635">
    <property type="component" value="Unassembled WGS sequence"/>
</dbReference>
<keyword evidence="1" id="KW-1133">Transmembrane helix</keyword>
<feature type="transmembrane region" description="Helical" evidence="1">
    <location>
        <begin position="211"/>
        <end position="230"/>
    </location>
</feature>
<evidence type="ECO:0000313" key="2">
    <source>
        <dbReference type="EMBL" id="SFJ27781.1"/>
    </source>
</evidence>